<name>A0A1Y2D772_9PEZI</name>
<accession>A0A1Y2D772</accession>
<sequence length="109" mass="12643">MLIILEPVHLPIVRHRLFVMLGDEGESECHITGTLLCHLQSYVRKMGILRNQSWNEYLQQSNTWQSRSVSLLLRAFPIRIGSLRATLPWYLPHLVVLGGTEDIQLLQPW</sequence>
<dbReference type="GeneID" id="63777766"/>
<dbReference type="AlphaFoldDB" id="A0A1Y2D772"/>
<dbReference type="InParanoid" id="A0A1Y2D772"/>
<gene>
    <name evidence="1" type="ORF">BCR38DRAFT_452911</name>
</gene>
<evidence type="ECO:0000313" key="2">
    <source>
        <dbReference type="Proteomes" id="UP000193689"/>
    </source>
</evidence>
<organism evidence="1 2">
    <name type="scientific">Pseudomassariella vexata</name>
    <dbReference type="NCBI Taxonomy" id="1141098"/>
    <lineage>
        <taxon>Eukaryota</taxon>
        <taxon>Fungi</taxon>
        <taxon>Dikarya</taxon>
        <taxon>Ascomycota</taxon>
        <taxon>Pezizomycotina</taxon>
        <taxon>Sordariomycetes</taxon>
        <taxon>Xylariomycetidae</taxon>
        <taxon>Amphisphaeriales</taxon>
        <taxon>Pseudomassariaceae</taxon>
        <taxon>Pseudomassariella</taxon>
    </lineage>
</organism>
<dbReference type="EMBL" id="MCFJ01000029">
    <property type="protein sequence ID" value="ORY55123.1"/>
    <property type="molecule type" value="Genomic_DNA"/>
</dbReference>
<dbReference type="Proteomes" id="UP000193689">
    <property type="component" value="Unassembled WGS sequence"/>
</dbReference>
<comment type="caution">
    <text evidence="1">The sequence shown here is derived from an EMBL/GenBank/DDBJ whole genome shotgun (WGS) entry which is preliminary data.</text>
</comment>
<evidence type="ECO:0000313" key="1">
    <source>
        <dbReference type="EMBL" id="ORY55123.1"/>
    </source>
</evidence>
<protein>
    <submittedName>
        <fullName evidence="1">Uncharacterized protein</fullName>
    </submittedName>
</protein>
<dbReference type="RefSeq" id="XP_040709491.1">
    <property type="nucleotide sequence ID" value="XM_040861554.1"/>
</dbReference>
<proteinExistence type="predicted"/>
<reference evidence="1 2" key="1">
    <citation type="submission" date="2016-07" db="EMBL/GenBank/DDBJ databases">
        <title>Pervasive Adenine N6-methylation of Active Genes in Fungi.</title>
        <authorList>
            <consortium name="DOE Joint Genome Institute"/>
            <person name="Mondo S.J."/>
            <person name="Dannebaum R.O."/>
            <person name="Kuo R.C."/>
            <person name="Labutti K."/>
            <person name="Haridas S."/>
            <person name="Kuo A."/>
            <person name="Salamov A."/>
            <person name="Ahrendt S.R."/>
            <person name="Lipzen A."/>
            <person name="Sullivan W."/>
            <person name="Andreopoulos W.B."/>
            <person name="Clum A."/>
            <person name="Lindquist E."/>
            <person name="Daum C."/>
            <person name="Ramamoorthy G.K."/>
            <person name="Gryganskyi A."/>
            <person name="Culley D."/>
            <person name="Magnuson J.K."/>
            <person name="James T.Y."/>
            <person name="O'Malley M.A."/>
            <person name="Stajich J.E."/>
            <person name="Spatafora J.W."/>
            <person name="Visel A."/>
            <person name="Grigoriev I.V."/>
        </authorList>
    </citation>
    <scope>NUCLEOTIDE SEQUENCE [LARGE SCALE GENOMIC DNA]</scope>
    <source>
        <strain evidence="1 2">CBS 129021</strain>
    </source>
</reference>
<keyword evidence="2" id="KW-1185">Reference proteome</keyword>